<name>A0A9P0KJ49_ACAOB</name>
<organism evidence="1 2">
    <name type="scientific">Acanthoscelides obtectus</name>
    <name type="common">Bean weevil</name>
    <name type="synonym">Bruchus obtectus</name>
    <dbReference type="NCBI Taxonomy" id="200917"/>
    <lineage>
        <taxon>Eukaryota</taxon>
        <taxon>Metazoa</taxon>
        <taxon>Ecdysozoa</taxon>
        <taxon>Arthropoda</taxon>
        <taxon>Hexapoda</taxon>
        <taxon>Insecta</taxon>
        <taxon>Pterygota</taxon>
        <taxon>Neoptera</taxon>
        <taxon>Endopterygota</taxon>
        <taxon>Coleoptera</taxon>
        <taxon>Polyphaga</taxon>
        <taxon>Cucujiformia</taxon>
        <taxon>Chrysomeloidea</taxon>
        <taxon>Chrysomelidae</taxon>
        <taxon>Bruchinae</taxon>
        <taxon>Bruchini</taxon>
        <taxon>Acanthoscelides</taxon>
    </lineage>
</organism>
<evidence type="ECO:0000313" key="1">
    <source>
        <dbReference type="EMBL" id="CAH1973789.1"/>
    </source>
</evidence>
<comment type="caution">
    <text evidence="1">The sequence shown here is derived from an EMBL/GenBank/DDBJ whole genome shotgun (WGS) entry which is preliminary data.</text>
</comment>
<proteinExistence type="predicted"/>
<dbReference type="OrthoDB" id="6746532at2759"/>
<evidence type="ECO:0000313" key="2">
    <source>
        <dbReference type="Proteomes" id="UP001152888"/>
    </source>
</evidence>
<protein>
    <submittedName>
        <fullName evidence="1">Uncharacterized protein</fullName>
    </submittedName>
</protein>
<dbReference type="EMBL" id="CAKOFQ010006815">
    <property type="protein sequence ID" value="CAH1973789.1"/>
    <property type="molecule type" value="Genomic_DNA"/>
</dbReference>
<keyword evidence="2" id="KW-1185">Reference proteome</keyword>
<reference evidence="1" key="1">
    <citation type="submission" date="2022-03" db="EMBL/GenBank/DDBJ databases">
        <authorList>
            <person name="Sayadi A."/>
        </authorList>
    </citation>
    <scope>NUCLEOTIDE SEQUENCE</scope>
</reference>
<dbReference type="AlphaFoldDB" id="A0A9P0KJ49"/>
<accession>A0A9P0KJ49</accession>
<dbReference type="Proteomes" id="UP001152888">
    <property type="component" value="Unassembled WGS sequence"/>
</dbReference>
<sequence>MFIEILNDASKNVWWCPVMKKPQTTLVVTRKGQLPDRHEYPPKYSF</sequence>
<gene>
    <name evidence="1" type="ORF">ACAOBT_LOCUS10747</name>
</gene>